<accession>A0A6A5K8G9</accession>
<gene>
    <name evidence="3" type="ORF">BDW02DRAFT_589154</name>
</gene>
<name>A0A6A5K8G9_9PLEO</name>
<protein>
    <submittedName>
        <fullName evidence="3">Uncharacterized protein</fullName>
    </submittedName>
</protein>
<feature type="transmembrane region" description="Helical" evidence="2">
    <location>
        <begin position="669"/>
        <end position="691"/>
    </location>
</feature>
<keyword evidence="4" id="KW-1185">Reference proteome</keyword>
<sequence>MISPLPDSRTPATQDPNNNIRRSLSSTLTQRKRHTGASQSSWTPGAFRLVNLFAATVTAWILIAILHVLFLRSQKYGGIIFAATPEDISVVQSFAYLYLPTILALVFSIFWNWIDLQVKRVEPYYQLSKLGGACAKDSLLLSYPFDFLPFVPLSAFRSRHWAVFWASTSVVAVTWGLVPLQAGIFATETITRTSSALFLRSENFVPASEQAAKITDRYIHSAHGIIWLNETLPPYMTRDYALAPIKPQETADVIALNSTWSSDTMLYSLDMHCEIPIVKVEETRHWSDWESELTIAQDATYMSSNGCGFSTGLFRFFGNETIGPSPHFSNNTVYDVKEFSSMYIGYYSTDGSDYSLQGTTCPKSFDSTFMALHTRNKKSINDRPQNVTRLYCMPFYYQQEVTATIDASTRRPLNVTTKSEKTPLPAEKWNSSFFGWQMNDGKNNEQSRGSLPLLAWPDQLETVSFLPLSLGASGIEIVSMVGFSVGATPHSLEELLDPEALRSAYEATYRIIFARSMVEILDQDFTGATTINGSMEYLFTAVVVVPVFAYVVHGLLGFISFCSIALVVISLRRKWSLHSDPATIASIMALVSDNPALLHDFAKLDRIDMDDLQASLRDKRFQLEYSKRGNVIAEADNFNPLANDAHDIVWTSSDERQISGAVRPREFRAVMVLPFVSLLISLAIVLGVLLLKNQPYGIAMPSDKIIVRQLIENYIPTALATLIEPVWILINRLLCLLQPLEELRGGNAIARRSIDADYSSLPPQLVMFRALRSSHFKLAAVCLMALLANILAVAFTGIFEERSVGVPLQKSFVPPYQTKFVSINGTVGPHLPYWERAILKPSGAYTGGLGLNQFMVAESHYTAGTPLPAWTDDRFMYIPFADEGQLSAKAANELQARTTVIGANLECQPVKSQDWTASWHLTPYKQLGSAMNFSVTVDGITCSKTDIPTSMGPSDIGLNNPICPTGKVALEFAGLVGSRPNATLAEQVFCSQLAVLGYFRDANICSGNSTRVFNEKSAIFFECRSRLVGGEANVIVSNDGRVQNVSQMDVTSSLSRVFLDQHFSNDTSNLLRQGNAYLFGYTISGWHNNSYASDFDFMNYFMLKHGNNSRHLDPELPLPTFDEVTQVLYPVYQKLFAIWLSINKDKLLISRNETFTSAIKGWANERQTRIFLSTPLFLLAESILCIYIMVAICIYLWRPGRFLPRMPTSIAAIIALFAASQAVRDMRGTSLLTRKERKKHLDDLGRTYGYGTFIGADGKLHEGIENEPLVDAVPVQGVLKRLQTGFSSKSSVLKRSYG</sequence>
<dbReference type="OrthoDB" id="3248909at2759"/>
<feature type="transmembrane region" description="Helical" evidence="2">
    <location>
        <begin position="778"/>
        <end position="799"/>
    </location>
</feature>
<feature type="transmembrane region" description="Helical" evidence="2">
    <location>
        <begin position="49"/>
        <end position="72"/>
    </location>
</feature>
<evidence type="ECO:0000313" key="3">
    <source>
        <dbReference type="EMBL" id="KAF1834095.1"/>
    </source>
</evidence>
<organism evidence="3 4">
    <name type="scientific">Decorospora gaudefroyi</name>
    <dbReference type="NCBI Taxonomy" id="184978"/>
    <lineage>
        <taxon>Eukaryota</taxon>
        <taxon>Fungi</taxon>
        <taxon>Dikarya</taxon>
        <taxon>Ascomycota</taxon>
        <taxon>Pezizomycotina</taxon>
        <taxon>Dothideomycetes</taxon>
        <taxon>Pleosporomycetidae</taxon>
        <taxon>Pleosporales</taxon>
        <taxon>Pleosporineae</taxon>
        <taxon>Pleosporaceae</taxon>
        <taxon>Decorospora</taxon>
    </lineage>
</organism>
<feature type="compositionally biased region" description="Polar residues" evidence="1">
    <location>
        <begin position="10"/>
        <end position="29"/>
    </location>
</feature>
<feature type="transmembrane region" description="Helical" evidence="2">
    <location>
        <begin position="711"/>
        <end position="730"/>
    </location>
</feature>
<evidence type="ECO:0000313" key="4">
    <source>
        <dbReference type="Proteomes" id="UP000800040"/>
    </source>
</evidence>
<dbReference type="PANTHER" id="PTHR37544">
    <property type="entry name" value="SPRAY-RELATED"/>
    <property type="match status" value="1"/>
</dbReference>
<feature type="transmembrane region" description="Helical" evidence="2">
    <location>
        <begin position="1176"/>
        <end position="1197"/>
    </location>
</feature>
<keyword evidence="2" id="KW-0812">Transmembrane</keyword>
<reference evidence="3" key="1">
    <citation type="submission" date="2020-01" db="EMBL/GenBank/DDBJ databases">
        <authorList>
            <consortium name="DOE Joint Genome Institute"/>
            <person name="Haridas S."/>
            <person name="Albert R."/>
            <person name="Binder M."/>
            <person name="Bloem J."/>
            <person name="Labutti K."/>
            <person name="Salamov A."/>
            <person name="Andreopoulos B."/>
            <person name="Baker S.E."/>
            <person name="Barry K."/>
            <person name="Bills G."/>
            <person name="Bluhm B.H."/>
            <person name="Cannon C."/>
            <person name="Castanera R."/>
            <person name="Culley D.E."/>
            <person name="Daum C."/>
            <person name="Ezra D."/>
            <person name="Gonzalez J.B."/>
            <person name="Henrissat B."/>
            <person name="Kuo A."/>
            <person name="Liang C."/>
            <person name="Lipzen A."/>
            <person name="Lutzoni F."/>
            <person name="Magnuson J."/>
            <person name="Mondo S."/>
            <person name="Nolan M."/>
            <person name="Ohm R."/>
            <person name="Pangilinan J."/>
            <person name="Park H.-J."/>
            <person name="Ramirez L."/>
            <person name="Alfaro M."/>
            <person name="Sun H."/>
            <person name="Tritt A."/>
            <person name="Yoshinaga Y."/>
            <person name="Zwiers L.-H."/>
            <person name="Turgeon B.G."/>
            <person name="Goodwin S.B."/>
            <person name="Spatafora J.W."/>
            <person name="Crous P.W."/>
            <person name="Grigoriev I.V."/>
        </authorList>
    </citation>
    <scope>NUCLEOTIDE SEQUENCE</scope>
    <source>
        <strain evidence="3">P77</strain>
    </source>
</reference>
<proteinExistence type="predicted"/>
<dbReference type="Proteomes" id="UP000800040">
    <property type="component" value="Unassembled WGS sequence"/>
</dbReference>
<keyword evidence="2" id="KW-0472">Membrane</keyword>
<feature type="region of interest" description="Disordered" evidence="1">
    <location>
        <begin position="1"/>
        <end position="40"/>
    </location>
</feature>
<dbReference type="Pfam" id="PF11915">
    <property type="entry name" value="DUF3433"/>
    <property type="match status" value="2"/>
</dbReference>
<dbReference type="PANTHER" id="PTHR37544:SF3">
    <property type="entry name" value="SPRAY"/>
    <property type="match status" value="1"/>
</dbReference>
<dbReference type="InterPro" id="IPR021840">
    <property type="entry name" value="DUF3433"/>
</dbReference>
<evidence type="ECO:0000256" key="1">
    <source>
        <dbReference type="SAM" id="MobiDB-lite"/>
    </source>
</evidence>
<feature type="transmembrane region" description="Helical" evidence="2">
    <location>
        <begin position="93"/>
        <end position="114"/>
    </location>
</feature>
<evidence type="ECO:0000256" key="2">
    <source>
        <dbReference type="SAM" id="Phobius"/>
    </source>
</evidence>
<dbReference type="EMBL" id="ML975307">
    <property type="protein sequence ID" value="KAF1834095.1"/>
    <property type="molecule type" value="Genomic_DNA"/>
</dbReference>
<feature type="transmembrane region" description="Helical" evidence="2">
    <location>
        <begin position="537"/>
        <end position="569"/>
    </location>
</feature>
<keyword evidence="2" id="KW-1133">Transmembrane helix</keyword>